<evidence type="ECO:0000256" key="3">
    <source>
        <dbReference type="ARBA" id="ARBA00012438"/>
    </source>
</evidence>
<dbReference type="Gene3D" id="3.30.450.20">
    <property type="entry name" value="PAS domain"/>
    <property type="match status" value="1"/>
</dbReference>
<evidence type="ECO:0000256" key="7">
    <source>
        <dbReference type="ARBA" id="ARBA00023012"/>
    </source>
</evidence>
<dbReference type="Gene3D" id="3.30.565.10">
    <property type="entry name" value="Histidine kinase-like ATPase, C-terminal domain"/>
    <property type="match status" value="1"/>
</dbReference>
<keyword evidence="14" id="KW-1185">Reference proteome</keyword>
<dbReference type="Pfam" id="PF02518">
    <property type="entry name" value="HATPase_c"/>
    <property type="match status" value="1"/>
</dbReference>
<comment type="catalytic activity">
    <reaction evidence="1">
        <text>ATP + protein L-histidine = ADP + protein N-phospho-L-histidine.</text>
        <dbReference type="EC" id="2.7.13.3"/>
    </reaction>
</comment>
<evidence type="ECO:0000256" key="2">
    <source>
        <dbReference type="ARBA" id="ARBA00004236"/>
    </source>
</evidence>
<feature type="domain" description="PAS" evidence="12">
    <location>
        <begin position="193"/>
        <end position="238"/>
    </location>
</feature>
<dbReference type="SMART" id="SM00388">
    <property type="entry name" value="HisKA"/>
    <property type="match status" value="1"/>
</dbReference>
<proteinExistence type="predicted"/>
<keyword evidence="6" id="KW-0418">Kinase</keyword>
<dbReference type="InterPro" id="IPR035965">
    <property type="entry name" value="PAS-like_dom_sf"/>
</dbReference>
<dbReference type="InterPro" id="IPR005467">
    <property type="entry name" value="His_kinase_dom"/>
</dbReference>
<sequence>MRQAVTITGSRAIGHRPRAGRRALFEDDAGPLATPGTRFPPGGPTDAASPAGQMTAENLAPLVSDLRRIVRSDLLWLYTTLPSGAAWVAASGSAAGVRDRPPEGLETFRSPTGPRPIPRQALPDGWRAGVLAPIRAPDGRDAGCLLLGWTRWSGRYLARWITSGRLGGAVTGAADVLGAFWAKTWTAHVLEAERSRLRTVIDHSNVCVLALDQNGKIVVWNAAMSELVGVRAEDAVGRRPEELFTLTGEDGRAVCLAAGLHGSVRLTTPGGRSLWTRVSCSAPARATPAAASGLLCAAFVDESAQRQVEYMRHLLTLSVRHELHGPLTTIRGHCQLLEEVLPGDENTADSLGAIQDAVEMMRHVIGDLVQLVGPDPAAPPATRVEPVQVEPLLRRTLRSIPSVAARGLVAAAPGLTVRGDPVRLRQCLLLVLGNAEKYAPDGTIEITAYREGTSGVISVADRGPGIPSRERDLVLRPRYRSEATRDLPGSGMGLYITATVMTAMNGRLELAPAPSGGLEVRLRLPLWADPRHAT</sequence>
<name>A0ABP7WUS7_9ACTN</name>
<dbReference type="PANTHER" id="PTHR42878">
    <property type="entry name" value="TWO-COMPONENT HISTIDINE KINASE"/>
    <property type="match status" value="1"/>
</dbReference>
<dbReference type="InterPro" id="IPR050351">
    <property type="entry name" value="BphY/WalK/GraS-like"/>
</dbReference>
<dbReference type="CDD" id="cd00082">
    <property type="entry name" value="HisKA"/>
    <property type="match status" value="1"/>
</dbReference>
<dbReference type="NCBIfam" id="TIGR00229">
    <property type="entry name" value="sensory_box"/>
    <property type="match status" value="1"/>
</dbReference>
<evidence type="ECO:0000313" key="13">
    <source>
        <dbReference type="EMBL" id="GAA4096836.1"/>
    </source>
</evidence>
<feature type="domain" description="Histidine kinase" evidence="11">
    <location>
        <begin position="318"/>
        <end position="528"/>
    </location>
</feature>
<feature type="region of interest" description="Disordered" evidence="10">
    <location>
        <begin position="15"/>
        <end position="51"/>
    </location>
</feature>
<protein>
    <recommendedName>
        <fullName evidence="9">Sensor-like histidine kinase SenX3</fullName>
        <ecNumber evidence="3">2.7.13.3</ecNumber>
    </recommendedName>
</protein>
<dbReference type="SUPFAM" id="SSF55874">
    <property type="entry name" value="ATPase domain of HSP90 chaperone/DNA topoisomerase II/histidine kinase"/>
    <property type="match status" value="1"/>
</dbReference>
<accession>A0ABP7WUS7</accession>
<dbReference type="PROSITE" id="PS50109">
    <property type="entry name" value="HIS_KIN"/>
    <property type="match status" value="1"/>
</dbReference>
<dbReference type="EMBL" id="BAAAZG010000055">
    <property type="protein sequence ID" value="GAA4096836.1"/>
    <property type="molecule type" value="Genomic_DNA"/>
</dbReference>
<keyword evidence="4" id="KW-0597">Phosphoprotein</keyword>
<dbReference type="PROSITE" id="PS50112">
    <property type="entry name" value="PAS"/>
    <property type="match status" value="1"/>
</dbReference>
<dbReference type="SMART" id="SM00091">
    <property type="entry name" value="PAS"/>
    <property type="match status" value="1"/>
</dbReference>
<comment type="caution">
    <text evidence="13">The sequence shown here is derived from an EMBL/GenBank/DDBJ whole genome shotgun (WGS) entry which is preliminary data.</text>
</comment>
<comment type="subcellular location">
    <subcellularLocation>
        <location evidence="2">Cell membrane</location>
    </subcellularLocation>
</comment>
<gene>
    <name evidence="13" type="ORF">GCM10022214_70830</name>
</gene>
<dbReference type="InterPro" id="IPR036097">
    <property type="entry name" value="HisK_dim/P_sf"/>
</dbReference>
<evidence type="ECO:0000256" key="8">
    <source>
        <dbReference type="ARBA" id="ARBA00023136"/>
    </source>
</evidence>
<dbReference type="EC" id="2.7.13.3" evidence="3"/>
<keyword evidence="7" id="KW-0902">Two-component regulatory system</keyword>
<evidence type="ECO:0000259" key="11">
    <source>
        <dbReference type="PROSITE" id="PS50109"/>
    </source>
</evidence>
<evidence type="ECO:0000256" key="6">
    <source>
        <dbReference type="ARBA" id="ARBA00022777"/>
    </source>
</evidence>
<evidence type="ECO:0000313" key="14">
    <source>
        <dbReference type="Proteomes" id="UP001500683"/>
    </source>
</evidence>
<organism evidence="13 14">
    <name type="scientific">Actinomadura miaoliensis</name>
    <dbReference type="NCBI Taxonomy" id="430685"/>
    <lineage>
        <taxon>Bacteria</taxon>
        <taxon>Bacillati</taxon>
        <taxon>Actinomycetota</taxon>
        <taxon>Actinomycetes</taxon>
        <taxon>Streptosporangiales</taxon>
        <taxon>Thermomonosporaceae</taxon>
        <taxon>Actinomadura</taxon>
    </lineage>
</organism>
<evidence type="ECO:0000256" key="5">
    <source>
        <dbReference type="ARBA" id="ARBA00022679"/>
    </source>
</evidence>
<dbReference type="InterPro" id="IPR003661">
    <property type="entry name" value="HisK_dim/P_dom"/>
</dbReference>
<keyword evidence="5" id="KW-0808">Transferase</keyword>
<dbReference type="Pfam" id="PF00989">
    <property type="entry name" value="PAS"/>
    <property type="match status" value="1"/>
</dbReference>
<dbReference type="CDD" id="cd00130">
    <property type="entry name" value="PAS"/>
    <property type="match status" value="1"/>
</dbReference>
<reference evidence="14" key="1">
    <citation type="journal article" date="2019" name="Int. J. Syst. Evol. Microbiol.">
        <title>The Global Catalogue of Microorganisms (GCM) 10K type strain sequencing project: providing services to taxonomists for standard genome sequencing and annotation.</title>
        <authorList>
            <consortium name="The Broad Institute Genomics Platform"/>
            <consortium name="The Broad Institute Genome Sequencing Center for Infectious Disease"/>
            <person name="Wu L."/>
            <person name="Ma J."/>
        </authorList>
    </citation>
    <scope>NUCLEOTIDE SEQUENCE [LARGE SCALE GENOMIC DNA]</scope>
    <source>
        <strain evidence="14">JCM 16702</strain>
    </source>
</reference>
<dbReference type="SMART" id="SM00387">
    <property type="entry name" value="HATPase_c"/>
    <property type="match status" value="1"/>
</dbReference>
<dbReference type="InterPro" id="IPR036890">
    <property type="entry name" value="HATPase_C_sf"/>
</dbReference>
<dbReference type="PRINTS" id="PR00344">
    <property type="entry name" value="BCTRLSENSOR"/>
</dbReference>
<evidence type="ECO:0000256" key="9">
    <source>
        <dbReference type="ARBA" id="ARBA00039401"/>
    </source>
</evidence>
<dbReference type="PANTHER" id="PTHR42878:SF15">
    <property type="entry name" value="BACTERIOPHYTOCHROME"/>
    <property type="match status" value="1"/>
</dbReference>
<evidence type="ECO:0000259" key="12">
    <source>
        <dbReference type="PROSITE" id="PS50112"/>
    </source>
</evidence>
<evidence type="ECO:0000256" key="1">
    <source>
        <dbReference type="ARBA" id="ARBA00000085"/>
    </source>
</evidence>
<dbReference type="SUPFAM" id="SSF55785">
    <property type="entry name" value="PYP-like sensor domain (PAS domain)"/>
    <property type="match status" value="1"/>
</dbReference>
<dbReference type="SUPFAM" id="SSF47384">
    <property type="entry name" value="Homodimeric domain of signal transducing histidine kinase"/>
    <property type="match status" value="1"/>
</dbReference>
<evidence type="ECO:0000256" key="4">
    <source>
        <dbReference type="ARBA" id="ARBA00022553"/>
    </source>
</evidence>
<dbReference type="Gene3D" id="1.10.287.130">
    <property type="match status" value="1"/>
</dbReference>
<keyword evidence="8" id="KW-0472">Membrane</keyword>
<evidence type="ECO:0000256" key="10">
    <source>
        <dbReference type="SAM" id="MobiDB-lite"/>
    </source>
</evidence>
<dbReference type="InterPro" id="IPR000014">
    <property type="entry name" value="PAS"/>
</dbReference>
<dbReference type="Pfam" id="PF00512">
    <property type="entry name" value="HisKA"/>
    <property type="match status" value="1"/>
</dbReference>
<dbReference type="InterPro" id="IPR003594">
    <property type="entry name" value="HATPase_dom"/>
</dbReference>
<dbReference type="InterPro" id="IPR013767">
    <property type="entry name" value="PAS_fold"/>
</dbReference>
<dbReference type="InterPro" id="IPR004358">
    <property type="entry name" value="Sig_transdc_His_kin-like_C"/>
</dbReference>
<dbReference type="Proteomes" id="UP001500683">
    <property type="component" value="Unassembled WGS sequence"/>
</dbReference>